<sequence length="165" mass="18512">MMALFQIFNYLLNLETLNADLVAVHGLNCLICRNCVVIAYKSEAFAQFLDKLLTKFVEVELEEAEALVELDGPLELKLFSVLDGFGKLIRLFGKLGELGKNKLLLVEVELALRLEVDGVRIWASCGKLKFPRPKLLLLLLLVSGWLKLELTKDPFEEEGFGNSDA</sequence>
<feature type="chain" id="PRO_5018001091" evidence="1">
    <location>
        <begin position="20"/>
        <end position="165"/>
    </location>
</feature>
<feature type="signal peptide" evidence="1">
    <location>
        <begin position="1"/>
        <end position="19"/>
    </location>
</feature>
<proteinExistence type="predicted"/>
<dbReference type="AlphaFoldDB" id="A0A3M7SLZ9"/>
<name>A0A3M7SLZ9_BRAPC</name>
<accession>A0A3M7SLZ9</accession>
<reference evidence="2 3" key="1">
    <citation type="journal article" date="2018" name="Sci. Rep.">
        <title>Genomic signatures of local adaptation to the degree of environmental predictability in rotifers.</title>
        <authorList>
            <person name="Franch-Gras L."/>
            <person name="Hahn C."/>
            <person name="Garcia-Roger E.M."/>
            <person name="Carmona M.J."/>
            <person name="Serra M."/>
            <person name="Gomez A."/>
        </authorList>
    </citation>
    <scope>NUCLEOTIDE SEQUENCE [LARGE SCALE GENOMIC DNA]</scope>
    <source>
        <strain evidence="2">HYR1</strain>
    </source>
</reference>
<keyword evidence="1" id="KW-0732">Signal</keyword>
<organism evidence="2 3">
    <name type="scientific">Brachionus plicatilis</name>
    <name type="common">Marine rotifer</name>
    <name type="synonym">Brachionus muelleri</name>
    <dbReference type="NCBI Taxonomy" id="10195"/>
    <lineage>
        <taxon>Eukaryota</taxon>
        <taxon>Metazoa</taxon>
        <taxon>Spiralia</taxon>
        <taxon>Gnathifera</taxon>
        <taxon>Rotifera</taxon>
        <taxon>Eurotatoria</taxon>
        <taxon>Monogononta</taxon>
        <taxon>Pseudotrocha</taxon>
        <taxon>Ploima</taxon>
        <taxon>Brachionidae</taxon>
        <taxon>Brachionus</taxon>
    </lineage>
</organism>
<gene>
    <name evidence="2" type="ORF">BpHYR1_034205</name>
</gene>
<dbReference type="Proteomes" id="UP000276133">
    <property type="component" value="Unassembled WGS sequence"/>
</dbReference>
<comment type="caution">
    <text evidence="2">The sequence shown here is derived from an EMBL/GenBank/DDBJ whole genome shotgun (WGS) entry which is preliminary data.</text>
</comment>
<keyword evidence="3" id="KW-1185">Reference proteome</keyword>
<dbReference type="EMBL" id="REGN01001127">
    <property type="protein sequence ID" value="RNA36779.1"/>
    <property type="molecule type" value="Genomic_DNA"/>
</dbReference>
<evidence type="ECO:0000256" key="1">
    <source>
        <dbReference type="SAM" id="SignalP"/>
    </source>
</evidence>
<protein>
    <submittedName>
        <fullName evidence="2">Uncharacterized protein</fullName>
    </submittedName>
</protein>
<evidence type="ECO:0000313" key="3">
    <source>
        <dbReference type="Proteomes" id="UP000276133"/>
    </source>
</evidence>
<evidence type="ECO:0000313" key="2">
    <source>
        <dbReference type="EMBL" id="RNA36779.1"/>
    </source>
</evidence>